<evidence type="ECO:0000313" key="1">
    <source>
        <dbReference type="EMBL" id="GAA5817139.1"/>
    </source>
</evidence>
<name>A0ABP9ZDJ2_9FUNG</name>
<gene>
    <name evidence="1" type="ORF">MFLAVUS_010680</name>
</gene>
<accession>A0ABP9ZDJ2</accession>
<organism evidence="1 2">
    <name type="scientific">Mucor flavus</name>
    <dbReference type="NCBI Taxonomy" id="439312"/>
    <lineage>
        <taxon>Eukaryota</taxon>
        <taxon>Fungi</taxon>
        <taxon>Fungi incertae sedis</taxon>
        <taxon>Mucoromycota</taxon>
        <taxon>Mucoromycotina</taxon>
        <taxon>Mucoromycetes</taxon>
        <taxon>Mucorales</taxon>
        <taxon>Mucorineae</taxon>
        <taxon>Mucoraceae</taxon>
        <taxon>Mucor</taxon>
    </lineage>
</organism>
<protein>
    <submittedName>
        <fullName evidence="1">Uncharacterized protein</fullName>
    </submittedName>
</protein>
<sequence length="147" mass="16755">MVAYMLNAPETHVNILTILDDEQEGKINVETEEKARTHLLPGDLRGIIYDLSTFNATTSLTISQYKLIPETIAVNESEMNNIGESFPVRYAIAWTVIKRYQNVANDNDTTNSQDGTIEKEKELYFIFGTKPFAAIVLEKKKRKRPFP</sequence>
<evidence type="ECO:0000313" key="2">
    <source>
        <dbReference type="Proteomes" id="UP001473302"/>
    </source>
</evidence>
<dbReference type="EMBL" id="BAABUK010000038">
    <property type="protein sequence ID" value="GAA5817139.1"/>
    <property type="molecule type" value="Genomic_DNA"/>
</dbReference>
<proteinExistence type="predicted"/>
<dbReference type="Proteomes" id="UP001473302">
    <property type="component" value="Unassembled WGS sequence"/>
</dbReference>
<keyword evidence="2" id="KW-1185">Reference proteome</keyword>
<reference evidence="1 2" key="1">
    <citation type="submission" date="2024-04" db="EMBL/GenBank/DDBJ databases">
        <title>genome sequences of Mucor flavus KT1a and Helicostylum pulchrum KT1b strains isolated from the surface of a dry-aged beef.</title>
        <authorList>
            <person name="Toyotome T."/>
            <person name="Hosono M."/>
            <person name="Torimaru M."/>
            <person name="Fukuda K."/>
            <person name="Mikami N."/>
        </authorList>
    </citation>
    <scope>NUCLEOTIDE SEQUENCE [LARGE SCALE GENOMIC DNA]</scope>
    <source>
        <strain evidence="1 2">KT1a</strain>
    </source>
</reference>
<comment type="caution">
    <text evidence="1">The sequence shown here is derived from an EMBL/GenBank/DDBJ whole genome shotgun (WGS) entry which is preliminary data.</text>
</comment>